<dbReference type="InterPro" id="IPR008388">
    <property type="entry name" value="Ac45_acc_su"/>
</dbReference>
<dbReference type="OrthoDB" id="9985059at2759"/>
<keyword evidence="4 6" id="KW-1133">Transmembrane helix</keyword>
<accession>A0A8S4NSI9</accession>
<keyword evidence="3 6" id="KW-0812">Transmembrane</keyword>
<evidence type="ECO:0000256" key="6">
    <source>
        <dbReference type="SAM" id="Phobius"/>
    </source>
</evidence>
<comment type="similarity">
    <text evidence="2">Belongs to the vacuolar ATPase subunit S1 family.</text>
</comment>
<reference evidence="9" key="1">
    <citation type="submission" date="2022-03" db="EMBL/GenBank/DDBJ databases">
        <authorList>
            <person name="Martin C."/>
        </authorList>
    </citation>
    <scope>NUCLEOTIDE SEQUENCE</scope>
</reference>
<comment type="subcellular location">
    <subcellularLocation>
        <location evidence="1">Membrane</location>
        <topology evidence="1">Single-pass membrane protein</topology>
    </subcellularLocation>
</comment>
<comment type="caution">
    <text evidence="9">The sequence shown here is derived from an EMBL/GenBank/DDBJ whole genome shotgun (WGS) entry which is preliminary data.</text>
</comment>
<dbReference type="Pfam" id="PF05827">
    <property type="entry name" value="VAS1_LD"/>
    <property type="match status" value="1"/>
</dbReference>
<evidence type="ECO:0000256" key="5">
    <source>
        <dbReference type="ARBA" id="ARBA00023136"/>
    </source>
</evidence>
<evidence type="ECO:0000259" key="7">
    <source>
        <dbReference type="Pfam" id="PF05827"/>
    </source>
</evidence>
<organism evidence="9 10">
    <name type="scientific">Owenia fusiformis</name>
    <name type="common">Polychaete worm</name>
    <dbReference type="NCBI Taxonomy" id="6347"/>
    <lineage>
        <taxon>Eukaryota</taxon>
        <taxon>Metazoa</taxon>
        <taxon>Spiralia</taxon>
        <taxon>Lophotrochozoa</taxon>
        <taxon>Annelida</taxon>
        <taxon>Polychaeta</taxon>
        <taxon>Sedentaria</taxon>
        <taxon>Canalipalpata</taxon>
        <taxon>Sabellida</taxon>
        <taxon>Oweniida</taxon>
        <taxon>Oweniidae</taxon>
        <taxon>Owenia</taxon>
    </lineage>
</organism>
<evidence type="ECO:0008006" key="11">
    <source>
        <dbReference type="Google" id="ProtNLM"/>
    </source>
</evidence>
<feature type="domain" description="V-type proton ATPase subunit S1 luminal" evidence="7">
    <location>
        <begin position="234"/>
        <end position="368"/>
    </location>
</feature>
<evidence type="ECO:0000259" key="8">
    <source>
        <dbReference type="Pfam" id="PF20520"/>
    </source>
</evidence>
<protein>
    <recommendedName>
        <fullName evidence="11">V-type proton ATPase subunit S1</fullName>
    </recommendedName>
</protein>
<dbReference type="GO" id="GO:0030641">
    <property type="term" value="P:regulation of cellular pH"/>
    <property type="evidence" value="ECO:0007669"/>
    <property type="project" value="TreeGrafter"/>
</dbReference>
<dbReference type="Proteomes" id="UP000749559">
    <property type="component" value="Unassembled WGS sequence"/>
</dbReference>
<gene>
    <name evidence="9" type="ORF">OFUS_LOCUS9622</name>
</gene>
<evidence type="ECO:0000256" key="4">
    <source>
        <dbReference type="ARBA" id="ARBA00022989"/>
    </source>
</evidence>
<name>A0A8S4NSI9_OWEFU</name>
<proteinExistence type="inferred from homology"/>
<evidence type="ECO:0000256" key="3">
    <source>
        <dbReference type="ARBA" id="ARBA00022692"/>
    </source>
</evidence>
<keyword evidence="10" id="KW-1185">Reference proteome</keyword>
<dbReference type="InterPro" id="IPR046755">
    <property type="entry name" value="VAS1_LD"/>
</dbReference>
<dbReference type="EMBL" id="CAIIXF020000005">
    <property type="protein sequence ID" value="CAH1783266.1"/>
    <property type="molecule type" value="Genomic_DNA"/>
</dbReference>
<dbReference type="PANTHER" id="PTHR12471:SF7">
    <property type="entry name" value="V-TYPE PROTON ATPASE SUBUNIT S1"/>
    <property type="match status" value="1"/>
</dbReference>
<dbReference type="Gene3D" id="2.40.160.110">
    <property type="match status" value="1"/>
</dbReference>
<keyword evidence="5 6" id="KW-0472">Membrane</keyword>
<dbReference type="PANTHER" id="PTHR12471">
    <property type="entry name" value="VACUOLAR ATP SYNTHASE SUBUNIT S1"/>
    <property type="match status" value="1"/>
</dbReference>
<sequence length="434" mass="47702">MADGRKSIFFFISLQIGLIVASNHIPVLIWSNQKSMQAIPTALAGHSINAEDFTKQYLEQLIQEKEQNLVVFMQDKLSIEDFSLYGDAYNEAGTGDTFHNVKNSMEKYSSTHLAKVANPESALTAIRQRFPGNIHEVKDGISHLEKGNNMYIVQLPGSRSPGKSASEALKQNDIIIGKTMKQLSNKAFTAIYTAKDSSKVRSEREAFGGRHLLQTDPAKYFLATVKKSESGPACITVFAKNITISVWTQNPKVVQVLTANMLPPASVTGTCTDTENKIKLAFNAAPTFTTLEMEFTFKGGFNGWTSNMTLNYAGGGFTSDGAKMTDAGKILKAATKFSYHCTNPRGINQTEGTTKADVVFQGLQVEPFMTDKDSKFSYPDDCDGFFSIGIWMGLITSLILISILTFGLAMIMRLDTMDRFDDPKGKTITVNVSE</sequence>
<feature type="domain" description="V-type proton ATPase subunit S1/VOA1 transmembrane" evidence="8">
    <location>
        <begin position="384"/>
        <end position="422"/>
    </location>
</feature>
<evidence type="ECO:0000256" key="2">
    <source>
        <dbReference type="ARBA" id="ARBA00009037"/>
    </source>
</evidence>
<dbReference type="Pfam" id="PF20520">
    <property type="entry name" value="Ac45-VOA1_TM"/>
    <property type="match status" value="1"/>
</dbReference>
<dbReference type="InterPro" id="IPR046756">
    <property type="entry name" value="VAS1/VOA1_TM"/>
</dbReference>
<dbReference type="GO" id="GO:0001671">
    <property type="term" value="F:ATPase activator activity"/>
    <property type="evidence" value="ECO:0007669"/>
    <property type="project" value="TreeGrafter"/>
</dbReference>
<evidence type="ECO:0000313" key="10">
    <source>
        <dbReference type="Proteomes" id="UP000749559"/>
    </source>
</evidence>
<dbReference type="GO" id="GO:0033176">
    <property type="term" value="C:proton-transporting V-type ATPase complex"/>
    <property type="evidence" value="ECO:0007669"/>
    <property type="project" value="TreeGrafter"/>
</dbReference>
<evidence type="ECO:0000256" key="1">
    <source>
        <dbReference type="ARBA" id="ARBA00004167"/>
    </source>
</evidence>
<evidence type="ECO:0000313" key="9">
    <source>
        <dbReference type="EMBL" id="CAH1783266.1"/>
    </source>
</evidence>
<dbReference type="AlphaFoldDB" id="A0A8S4NSI9"/>
<feature type="transmembrane region" description="Helical" evidence="6">
    <location>
        <begin position="385"/>
        <end position="411"/>
    </location>
</feature>
<feature type="transmembrane region" description="Helical" evidence="6">
    <location>
        <begin position="7"/>
        <end position="30"/>
    </location>
</feature>